<dbReference type="Pfam" id="PF05199">
    <property type="entry name" value="GMC_oxred_C"/>
    <property type="match status" value="1"/>
</dbReference>
<protein>
    <submittedName>
        <fullName evidence="10">Mitochondrial choline dehydrogenase</fullName>
    </submittedName>
</protein>
<comment type="similarity">
    <text evidence="2">Belongs to the GMC oxidoreductase family.</text>
</comment>
<evidence type="ECO:0000256" key="7">
    <source>
        <dbReference type="SAM" id="SignalP"/>
    </source>
</evidence>
<evidence type="ECO:0000256" key="4">
    <source>
        <dbReference type="ARBA" id="ARBA00022827"/>
    </source>
</evidence>
<name>A0A0P0I1G0_IRPLA</name>
<evidence type="ECO:0000256" key="3">
    <source>
        <dbReference type="ARBA" id="ARBA00022630"/>
    </source>
</evidence>
<proteinExistence type="evidence at transcript level"/>
<feature type="domain" description="Glucose-methanol-choline oxidoreductase C-terminal" evidence="9">
    <location>
        <begin position="446"/>
        <end position="583"/>
    </location>
</feature>
<dbReference type="InterPro" id="IPR012132">
    <property type="entry name" value="GMC_OxRdtase"/>
</dbReference>
<dbReference type="PIRSF" id="PIRSF000137">
    <property type="entry name" value="Alcohol_oxidase"/>
    <property type="match status" value="1"/>
</dbReference>
<dbReference type="GO" id="GO:0016614">
    <property type="term" value="F:oxidoreductase activity, acting on CH-OH group of donors"/>
    <property type="evidence" value="ECO:0007669"/>
    <property type="project" value="InterPro"/>
</dbReference>
<feature type="chain" id="PRO_5006048771" evidence="7">
    <location>
        <begin position="22"/>
        <end position="597"/>
    </location>
</feature>
<evidence type="ECO:0000259" key="9">
    <source>
        <dbReference type="Pfam" id="PF05199"/>
    </source>
</evidence>
<feature type="signal peptide" evidence="7">
    <location>
        <begin position="1"/>
        <end position="21"/>
    </location>
</feature>
<dbReference type="SUPFAM" id="SSF54373">
    <property type="entry name" value="FAD-linked reductases, C-terminal domain"/>
    <property type="match status" value="1"/>
</dbReference>
<dbReference type="Gene3D" id="3.50.50.60">
    <property type="entry name" value="FAD/NAD(P)-binding domain"/>
    <property type="match status" value="1"/>
</dbReference>
<organism evidence="10">
    <name type="scientific">Irpex lacteus</name>
    <name type="common">Milk-white toothed polypore</name>
    <name type="synonym">Polyporus tulipiferae</name>
    <dbReference type="NCBI Taxonomy" id="5319"/>
    <lineage>
        <taxon>Eukaryota</taxon>
        <taxon>Fungi</taxon>
        <taxon>Dikarya</taxon>
        <taxon>Basidiomycota</taxon>
        <taxon>Agaricomycotina</taxon>
        <taxon>Agaricomycetes</taxon>
        <taxon>Polyporales</taxon>
        <taxon>Irpicaceae</taxon>
        <taxon>Irpex</taxon>
    </lineage>
</organism>
<feature type="active site" description="Proton acceptor" evidence="5">
    <location>
        <position position="574"/>
    </location>
</feature>
<dbReference type="InterPro" id="IPR000172">
    <property type="entry name" value="GMC_OxRdtase_N"/>
</dbReference>
<dbReference type="PANTHER" id="PTHR11552:SF147">
    <property type="entry name" value="CHOLINE DEHYDROGENASE, MITOCHONDRIAL"/>
    <property type="match status" value="1"/>
</dbReference>
<dbReference type="Pfam" id="PF00732">
    <property type="entry name" value="GMC_oxred_N"/>
    <property type="match status" value="1"/>
</dbReference>
<evidence type="ECO:0000256" key="5">
    <source>
        <dbReference type="PIRSR" id="PIRSR000137-1"/>
    </source>
</evidence>
<evidence type="ECO:0000313" key="10">
    <source>
        <dbReference type="EMBL" id="ALJ82899.1"/>
    </source>
</evidence>
<evidence type="ECO:0000256" key="2">
    <source>
        <dbReference type="ARBA" id="ARBA00010790"/>
    </source>
</evidence>
<dbReference type="Gene3D" id="3.30.560.10">
    <property type="entry name" value="Glucose Oxidase, domain 3"/>
    <property type="match status" value="1"/>
</dbReference>
<evidence type="ECO:0000256" key="1">
    <source>
        <dbReference type="ARBA" id="ARBA00001974"/>
    </source>
</evidence>
<feature type="binding site" evidence="6">
    <location>
        <position position="259"/>
    </location>
    <ligand>
        <name>FAD</name>
        <dbReference type="ChEBI" id="CHEBI:57692"/>
    </ligand>
</feature>
<feature type="domain" description="Glucose-methanol-choline oxidoreductase N-terminal" evidence="8">
    <location>
        <begin position="33"/>
        <end position="341"/>
    </location>
</feature>
<keyword evidence="4 6" id="KW-0274">FAD</keyword>
<sequence length="597" mass="63099">MRSSALCSLFASIILAHSAAGKIITSLDAGASYDFIIVGGGVAGSVLANRLSEVSSVKVLLIEAGGSPDGNLAVEVPFLGTSLAGTAIDWNYTITPQIGLAGRSFEYTRGKVLGGSSCLNLMTWNRCANDLYDHWASLSGDSGWAWANMEKYYLKTSRLVAPADGRDTTGQATPSAHGDGPVEVSVAGYLQPLDSVVVTASKQTGGVWQYNQDINAGSGLGTTYMQSTVGEGKRSHAAVAYLDPVTNRTNLDVLINTQVTRLINVATSGTPDLRTVEYAQSRDGPRSTITATKEVILSAGVIGSPQLLQLSGVGSKWLLNGLGIDTLVNNPHVGRGLVDHPMIPLYFKTNSTTTWDPVIQDTNVFNANLAQWQANKTGLFVDSPADVQSYLRIPDNDFIFNVSPDPAAGPQSAHLETIWVNAFAPFGTAPPSSGNYLTVLAAVVSPSSRGSVQINSTSAFDQPLIDPALLTSLFDIYAAVKVIRSVQDFLKTAPFQALSLEPYDDLATAFDKGDLGLLAYAVKHSETVNHPMGTLPFSSGSNPAGVLDEKLKVRGVSGVRVVDASVFPSVAACHIQAVVYTVAERAADLIKEQYNLA</sequence>
<evidence type="ECO:0000256" key="6">
    <source>
        <dbReference type="PIRSR" id="PIRSR000137-2"/>
    </source>
</evidence>
<dbReference type="SUPFAM" id="SSF51905">
    <property type="entry name" value="FAD/NAD(P)-binding domain"/>
    <property type="match status" value="1"/>
</dbReference>
<keyword evidence="3" id="KW-0285">Flavoprotein</keyword>
<reference evidence="10" key="1">
    <citation type="submission" date="2015-04" db="EMBL/GenBank/DDBJ databases">
        <title>Genomic and Molecular Mechanisms for Efficient Biodegradation of Aromatic Dye.</title>
        <authorList>
            <person name="Yuan J."/>
        </authorList>
    </citation>
    <scope>NUCLEOTIDE SEQUENCE</scope>
    <source>
        <strain evidence="10">CD2</strain>
    </source>
</reference>
<dbReference type="EMBL" id="KR296951">
    <property type="protein sequence ID" value="ALJ82899.1"/>
    <property type="molecule type" value="mRNA"/>
</dbReference>
<feature type="binding site" evidence="6">
    <location>
        <position position="112"/>
    </location>
    <ligand>
        <name>FAD</name>
        <dbReference type="ChEBI" id="CHEBI:57692"/>
    </ligand>
</feature>
<dbReference type="PANTHER" id="PTHR11552">
    <property type="entry name" value="GLUCOSE-METHANOL-CHOLINE GMC OXIDOREDUCTASE"/>
    <property type="match status" value="1"/>
</dbReference>
<accession>A0A0P0I1G0</accession>
<dbReference type="InterPro" id="IPR036188">
    <property type="entry name" value="FAD/NAD-bd_sf"/>
</dbReference>
<comment type="cofactor">
    <cofactor evidence="1 6">
        <name>FAD</name>
        <dbReference type="ChEBI" id="CHEBI:57692"/>
    </cofactor>
</comment>
<evidence type="ECO:0000259" key="8">
    <source>
        <dbReference type="Pfam" id="PF00732"/>
    </source>
</evidence>
<dbReference type="GO" id="GO:0050660">
    <property type="term" value="F:flavin adenine dinucleotide binding"/>
    <property type="evidence" value="ECO:0007669"/>
    <property type="project" value="InterPro"/>
</dbReference>
<dbReference type="InterPro" id="IPR007867">
    <property type="entry name" value="GMC_OxRtase_C"/>
</dbReference>
<dbReference type="AlphaFoldDB" id="A0A0P0I1G0"/>
<feature type="active site" description="Proton donor" evidence="5">
    <location>
        <position position="530"/>
    </location>
</feature>
<keyword evidence="7" id="KW-0732">Signal</keyword>